<feature type="signal peptide" evidence="2">
    <location>
        <begin position="1"/>
        <end position="16"/>
    </location>
</feature>
<evidence type="ECO:0000256" key="1">
    <source>
        <dbReference type="SAM" id="Phobius"/>
    </source>
</evidence>
<accession>A0ABM3MGM3</accession>
<keyword evidence="1" id="KW-1133">Transmembrane helix</keyword>
<gene>
    <name evidence="4" type="primary">LOC113510329</name>
</gene>
<keyword evidence="3" id="KW-1185">Reference proteome</keyword>
<proteinExistence type="predicted"/>
<sequence length="251" mass="27523">MVGIYILFICFLVVAAEHSGAYSSPQYAKKMYPKQSYDTNALLPSENPPVPFKSDQDVARYDNGNDTYGRSSFLDTAGNFLGGSGGQMMASLARDFIARSTGSSQVGFDCVSQVLSLNLTNLVILIVLKALILAAGFFGAGAWKGGHHYGRSLEDNKNATYITEDEILLYLSYLTGQQNKDFNCLYKLSCERPQQASMYSSGADLLLQGAKMLQGNSIELEQYEDISKGVKEATEWGERGMPCSTRYHCAE</sequence>
<keyword evidence="1" id="KW-0812">Transmembrane</keyword>
<feature type="chain" id="PRO_5047003707" evidence="2">
    <location>
        <begin position="17"/>
        <end position="251"/>
    </location>
</feature>
<dbReference type="RefSeq" id="XP_052750309.1">
    <property type="nucleotide sequence ID" value="XM_052894349.1"/>
</dbReference>
<keyword evidence="1" id="KW-0472">Membrane</keyword>
<reference evidence="4" key="1">
    <citation type="submission" date="2025-08" db="UniProtKB">
        <authorList>
            <consortium name="RefSeq"/>
        </authorList>
    </citation>
    <scope>IDENTIFICATION</scope>
    <source>
        <tissue evidence="4">Whole larvae</tissue>
    </source>
</reference>
<dbReference type="GeneID" id="113510329"/>
<keyword evidence="2" id="KW-0732">Signal</keyword>
<dbReference type="Proteomes" id="UP001652740">
    <property type="component" value="Unplaced"/>
</dbReference>
<organism evidence="3 4">
    <name type="scientific">Galleria mellonella</name>
    <name type="common">Greater wax moth</name>
    <dbReference type="NCBI Taxonomy" id="7137"/>
    <lineage>
        <taxon>Eukaryota</taxon>
        <taxon>Metazoa</taxon>
        <taxon>Ecdysozoa</taxon>
        <taxon>Arthropoda</taxon>
        <taxon>Hexapoda</taxon>
        <taxon>Insecta</taxon>
        <taxon>Pterygota</taxon>
        <taxon>Neoptera</taxon>
        <taxon>Endopterygota</taxon>
        <taxon>Lepidoptera</taxon>
        <taxon>Glossata</taxon>
        <taxon>Ditrysia</taxon>
        <taxon>Pyraloidea</taxon>
        <taxon>Pyralidae</taxon>
        <taxon>Galleriinae</taxon>
        <taxon>Galleria</taxon>
    </lineage>
</organism>
<name>A0ABM3MGM3_GALME</name>
<evidence type="ECO:0000313" key="4">
    <source>
        <dbReference type="RefSeq" id="XP_052750309.1"/>
    </source>
</evidence>
<protein>
    <submittedName>
        <fullName evidence="4">Uncharacterized protein LOC113510329 isoform X1</fullName>
    </submittedName>
</protein>
<evidence type="ECO:0000313" key="3">
    <source>
        <dbReference type="Proteomes" id="UP001652740"/>
    </source>
</evidence>
<evidence type="ECO:0000256" key="2">
    <source>
        <dbReference type="SAM" id="SignalP"/>
    </source>
</evidence>
<feature type="transmembrane region" description="Helical" evidence="1">
    <location>
        <begin position="122"/>
        <end position="143"/>
    </location>
</feature>